<evidence type="ECO:0000259" key="4">
    <source>
        <dbReference type="Pfam" id="PF14257"/>
    </source>
</evidence>
<reference evidence="5" key="1">
    <citation type="journal article" date="2014" name="Int. J. Syst. Evol. Microbiol.">
        <title>Complete genome sequence of Corynebacterium casei LMG S-19264T (=DSM 44701T), isolated from a smear-ripened cheese.</title>
        <authorList>
            <consortium name="US DOE Joint Genome Institute (JGI-PGF)"/>
            <person name="Walter F."/>
            <person name="Albersmeier A."/>
            <person name="Kalinowski J."/>
            <person name="Ruckert C."/>
        </authorList>
    </citation>
    <scope>NUCLEOTIDE SEQUENCE</scope>
    <source>
        <strain evidence="5">CGMCC 1.15290</strain>
    </source>
</reference>
<sequence length="309" mass="34811">MAESQLSILTESYHYMNATFKKRLKKACLLLSLPFIVLFTFRMLYGYNATRYDVLEGSGDDFFSSITDLRKNYASEKMYKGNYQAHSGSESAQGTGGNQKYEKTASVRAKSSQFEKDVAVVNATTRRFSAVIQYEQNLGNNGNRESHLLIGVNPAAFDSFYQAVQHIGRITARKVTKVDKTNEYRQLNAKRTTLENTLASLNELKSKGGAIGDYITLHDKILEIQSQLQGLGVELGNFNTENEFCTVRFSLYEGAERATVSIWARLRTSLEWTIQYYCLLMVALASMAGLAFVVLVIAEKLKLVEKIRE</sequence>
<dbReference type="Pfam" id="PF14257">
    <property type="entry name" value="DUF4349"/>
    <property type="match status" value="1"/>
</dbReference>
<accession>A0A917MYP3</accession>
<feature type="coiled-coil region" evidence="1">
    <location>
        <begin position="177"/>
        <end position="207"/>
    </location>
</feature>
<evidence type="ECO:0000256" key="1">
    <source>
        <dbReference type="SAM" id="Coils"/>
    </source>
</evidence>
<organism evidence="5 6">
    <name type="scientific">Filimonas zeae</name>
    <dbReference type="NCBI Taxonomy" id="1737353"/>
    <lineage>
        <taxon>Bacteria</taxon>
        <taxon>Pseudomonadati</taxon>
        <taxon>Bacteroidota</taxon>
        <taxon>Chitinophagia</taxon>
        <taxon>Chitinophagales</taxon>
        <taxon>Chitinophagaceae</taxon>
        <taxon>Filimonas</taxon>
    </lineage>
</organism>
<evidence type="ECO:0000256" key="2">
    <source>
        <dbReference type="SAM" id="MobiDB-lite"/>
    </source>
</evidence>
<comment type="caution">
    <text evidence="5">The sequence shown here is derived from an EMBL/GenBank/DDBJ whole genome shotgun (WGS) entry which is preliminary data.</text>
</comment>
<feature type="transmembrane region" description="Helical" evidence="3">
    <location>
        <begin position="27"/>
        <end position="45"/>
    </location>
</feature>
<feature type="domain" description="DUF4349" evidence="4">
    <location>
        <begin position="102"/>
        <end position="296"/>
    </location>
</feature>
<feature type="transmembrane region" description="Helical" evidence="3">
    <location>
        <begin position="274"/>
        <end position="298"/>
    </location>
</feature>
<evidence type="ECO:0000313" key="5">
    <source>
        <dbReference type="EMBL" id="GGH80028.1"/>
    </source>
</evidence>
<evidence type="ECO:0000313" key="6">
    <source>
        <dbReference type="Proteomes" id="UP000627292"/>
    </source>
</evidence>
<dbReference type="AlphaFoldDB" id="A0A917MYP3"/>
<keyword evidence="3" id="KW-1133">Transmembrane helix</keyword>
<dbReference type="InterPro" id="IPR025645">
    <property type="entry name" value="DUF4349"/>
</dbReference>
<keyword evidence="1" id="KW-0175">Coiled coil</keyword>
<proteinExistence type="predicted"/>
<dbReference type="EMBL" id="BMIB01000005">
    <property type="protein sequence ID" value="GGH80028.1"/>
    <property type="molecule type" value="Genomic_DNA"/>
</dbReference>
<keyword evidence="6" id="KW-1185">Reference proteome</keyword>
<reference evidence="5" key="2">
    <citation type="submission" date="2020-09" db="EMBL/GenBank/DDBJ databases">
        <authorList>
            <person name="Sun Q."/>
            <person name="Zhou Y."/>
        </authorList>
    </citation>
    <scope>NUCLEOTIDE SEQUENCE</scope>
    <source>
        <strain evidence="5">CGMCC 1.15290</strain>
    </source>
</reference>
<name>A0A917MYP3_9BACT</name>
<dbReference type="Proteomes" id="UP000627292">
    <property type="component" value="Unassembled WGS sequence"/>
</dbReference>
<feature type="region of interest" description="Disordered" evidence="2">
    <location>
        <begin position="85"/>
        <end position="106"/>
    </location>
</feature>
<evidence type="ECO:0000256" key="3">
    <source>
        <dbReference type="SAM" id="Phobius"/>
    </source>
</evidence>
<keyword evidence="3" id="KW-0472">Membrane</keyword>
<keyword evidence="3" id="KW-0812">Transmembrane</keyword>
<protein>
    <recommendedName>
        <fullName evidence="4">DUF4349 domain-containing protein</fullName>
    </recommendedName>
</protein>
<gene>
    <name evidence="5" type="ORF">GCM10011379_50290</name>
</gene>